<evidence type="ECO:0000256" key="4">
    <source>
        <dbReference type="ARBA" id="ARBA00022723"/>
    </source>
</evidence>
<evidence type="ECO:0000256" key="7">
    <source>
        <dbReference type="ARBA" id="ARBA00023118"/>
    </source>
</evidence>
<reference evidence="11 12" key="1">
    <citation type="journal article" date="2015" name="Int. J. Syst. Evol. Microbiol.">
        <title>Flavisolibacter ginsenosidimutans sp. nov., with ginsenoside-converting activity isolated from soil used for cultivating ginseng.</title>
        <authorList>
            <person name="Zhao Y."/>
            <person name="Liu Q."/>
            <person name="Kang M.S."/>
            <person name="Jin F."/>
            <person name="Yu H."/>
            <person name="Im W.T."/>
        </authorList>
    </citation>
    <scope>NUCLEOTIDE SEQUENCE [LARGE SCALE GENOMIC DNA]</scope>
    <source>
        <strain evidence="11 12">Gsoil 636</strain>
    </source>
</reference>
<dbReference type="RefSeq" id="WP_146789045.1">
    <property type="nucleotide sequence ID" value="NZ_BAABIO010000003.1"/>
</dbReference>
<evidence type="ECO:0000256" key="1">
    <source>
        <dbReference type="ARBA" id="ARBA00012493"/>
    </source>
</evidence>
<evidence type="ECO:0000256" key="5">
    <source>
        <dbReference type="ARBA" id="ARBA00022842"/>
    </source>
</evidence>
<name>A0A5B8UKL1_9BACT</name>
<proteinExistence type="inferred from homology"/>
<dbReference type="PANTHER" id="PTHR34047">
    <property type="entry name" value="NUCLEAR INTRON MATURASE 1, MITOCHONDRIAL-RELATED"/>
    <property type="match status" value="1"/>
</dbReference>
<dbReference type="EMBL" id="CP042433">
    <property type="protein sequence ID" value="QEC57103.1"/>
    <property type="molecule type" value="Genomic_DNA"/>
</dbReference>
<comment type="similarity">
    <text evidence="8">Belongs to the bacterial reverse transcriptase family.</text>
</comment>
<dbReference type="EC" id="2.7.7.49" evidence="1"/>
<gene>
    <name evidence="11" type="ORF">FSB75_14725</name>
</gene>
<dbReference type="SUPFAM" id="SSF56672">
    <property type="entry name" value="DNA/RNA polymerases"/>
    <property type="match status" value="1"/>
</dbReference>
<keyword evidence="2" id="KW-0808">Transferase</keyword>
<dbReference type="PROSITE" id="PS50878">
    <property type="entry name" value="RT_POL"/>
    <property type="match status" value="1"/>
</dbReference>
<dbReference type="InterPro" id="IPR043128">
    <property type="entry name" value="Rev_trsase/Diguanyl_cyclase"/>
</dbReference>
<dbReference type="GO" id="GO:0046872">
    <property type="term" value="F:metal ion binding"/>
    <property type="evidence" value="ECO:0007669"/>
    <property type="project" value="UniProtKB-KW"/>
</dbReference>
<protein>
    <recommendedName>
        <fullName evidence="1">RNA-directed DNA polymerase</fullName>
        <ecNumber evidence="1">2.7.7.49</ecNumber>
    </recommendedName>
</protein>
<keyword evidence="12" id="KW-1185">Reference proteome</keyword>
<dbReference type="InterPro" id="IPR043502">
    <property type="entry name" value="DNA/RNA_pol_sf"/>
</dbReference>
<evidence type="ECO:0000256" key="3">
    <source>
        <dbReference type="ARBA" id="ARBA00022695"/>
    </source>
</evidence>
<dbReference type="KEGG" id="fgg:FSB75_14725"/>
<evidence type="ECO:0000259" key="10">
    <source>
        <dbReference type="PROSITE" id="PS50878"/>
    </source>
</evidence>
<evidence type="ECO:0000313" key="12">
    <source>
        <dbReference type="Proteomes" id="UP000321204"/>
    </source>
</evidence>
<keyword evidence="3" id="KW-0548">Nucleotidyltransferase</keyword>
<keyword evidence="4" id="KW-0479">Metal-binding</keyword>
<dbReference type="InterPro" id="IPR000123">
    <property type="entry name" value="Reverse_transcriptase_msDNA"/>
</dbReference>
<keyword evidence="7" id="KW-0051">Antiviral defense</keyword>
<keyword evidence="5" id="KW-0460">Magnesium</keyword>
<dbReference type="PANTHER" id="PTHR34047:SF7">
    <property type="entry name" value="RNA-DIRECTED DNA POLYMERASE"/>
    <property type="match status" value="1"/>
</dbReference>
<sequence length="334" mass="37976">MSKSDKFKLSMAGLPVMENLNDFSRLTHISNYTLFQLSKYSDKYYKHYYIPKKSGKPRLISQPCRKLKGIQSWILNNILDKLCVSNSCKGFSKGTSIIDNVDPHKHSSVVLTIDIKDFFPSIRRDKVYNIFKAIGYNKFMSTIFTNLCTCNGALPQGGPCSPKLANLSAWTLDVRIQGYVGRRGITYTRYADDLTFSTTNPQKLIKRISTITSIIEDEKLHINPSKTRIAGSARARKVTGLIITNESFGIGRQVYLKVRAKIHHLTLNREQKNFDLINEVQGWLAYLKNVDKLRYKKAADYIRSLKEKYPATLISQIILPPLILEVATVITAVE</sequence>
<dbReference type="CDD" id="cd03487">
    <property type="entry name" value="RT_Bac_retron_II"/>
    <property type="match status" value="1"/>
</dbReference>
<dbReference type="GO" id="GO:0003723">
    <property type="term" value="F:RNA binding"/>
    <property type="evidence" value="ECO:0007669"/>
    <property type="project" value="InterPro"/>
</dbReference>
<dbReference type="GO" id="GO:0003964">
    <property type="term" value="F:RNA-directed DNA polymerase activity"/>
    <property type="evidence" value="ECO:0007669"/>
    <property type="project" value="UniProtKB-KW"/>
</dbReference>
<keyword evidence="6 11" id="KW-0695">RNA-directed DNA polymerase</keyword>
<dbReference type="GO" id="GO:0051607">
    <property type="term" value="P:defense response to virus"/>
    <property type="evidence" value="ECO:0007669"/>
    <property type="project" value="UniProtKB-KW"/>
</dbReference>
<dbReference type="Pfam" id="PF00078">
    <property type="entry name" value="RVT_1"/>
    <property type="match status" value="1"/>
</dbReference>
<evidence type="ECO:0000256" key="6">
    <source>
        <dbReference type="ARBA" id="ARBA00022918"/>
    </source>
</evidence>
<feature type="domain" description="Reverse transcriptase" evidence="10">
    <location>
        <begin position="31"/>
        <end position="243"/>
    </location>
</feature>
<dbReference type="InterPro" id="IPR000477">
    <property type="entry name" value="RT_dom"/>
</dbReference>
<dbReference type="InterPro" id="IPR051083">
    <property type="entry name" value="GrpII_Intron_Splice-Mob/Def"/>
</dbReference>
<evidence type="ECO:0000313" key="11">
    <source>
        <dbReference type="EMBL" id="QEC57103.1"/>
    </source>
</evidence>
<evidence type="ECO:0000256" key="8">
    <source>
        <dbReference type="ARBA" id="ARBA00034120"/>
    </source>
</evidence>
<accession>A0A5B8UKL1</accession>
<dbReference type="AlphaFoldDB" id="A0A5B8UKL1"/>
<dbReference type="PRINTS" id="PR00866">
    <property type="entry name" value="RNADNAPOLMS"/>
</dbReference>
<evidence type="ECO:0000256" key="9">
    <source>
        <dbReference type="ARBA" id="ARBA00048173"/>
    </source>
</evidence>
<dbReference type="NCBIfam" id="NF038233">
    <property type="entry name" value="retron_St85_RT"/>
    <property type="match status" value="1"/>
</dbReference>
<dbReference type="Gene3D" id="3.30.70.270">
    <property type="match status" value="1"/>
</dbReference>
<comment type="catalytic activity">
    <reaction evidence="9">
        <text>DNA(n) + a 2'-deoxyribonucleoside 5'-triphosphate = DNA(n+1) + diphosphate</text>
        <dbReference type="Rhea" id="RHEA:22508"/>
        <dbReference type="Rhea" id="RHEA-COMP:17339"/>
        <dbReference type="Rhea" id="RHEA-COMP:17340"/>
        <dbReference type="ChEBI" id="CHEBI:33019"/>
        <dbReference type="ChEBI" id="CHEBI:61560"/>
        <dbReference type="ChEBI" id="CHEBI:173112"/>
        <dbReference type="EC" id="2.7.7.49"/>
    </reaction>
</comment>
<evidence type="ECO:0000256" key="2">
    <source>
        <dbReference type="ARBA" id="ARBA00022679"/>
    </source>
</evidence>
<dbReference type="Proteomes" id="UP000321204">
    <property type="component" value="Chromosome"/>
</dbReference>
<organism evidence="11 12">
    <name type="scientific">Flavisolibacter ginsenosidimutans</name>
    <dbReference type="NCBI Taxonomy" id="661481"/>
    <lineage>
        <taxon>Bacteria</taxon>
        <taxon>Pseudomonadati</taxon>
        <taxon>Bacteroidota</taxon>
        <taxon>Chitinophagia</taxon>
        <taxon>Chitinophagales</taxon>
        <taxon>Chitinophagaceae</taxon>
        <taxon>Flavisolibacter</taxon>
    </lineage>
</organism>
<dbReference type="OrthoDB" id="9780724at2"/>